<keyword evidence="6" id="KW-0645">Protease</keyword>
<keyword evidence="8" id="KW-0833">Ubl conjugation pathway</keyword>
<dbReference type="Pfam" id="PF06470">
    <property type="entry name" value="SMC_hinge"/>
    <property type="match status" value="1"/>
</dbReference>
<dbReference type="CDD" id="cd22793">
    <property type="entry name" value="OTU_plant_OTU1_2-like"/>
    <property type="match status" value="1"/>
</dbReference>
<dbReference type="PROSITE" id="PS00028">
    <property type="entry name" value="ZINC_FINGER_C2H2_1"/>
    <property type="match status" value="1"/>
</dbReference>
<dbReference type="GO" id="GO:0016887">
    <property type="term" value="F:ATP hydrolysis activity"/>
    <property type="evidence" value="ECO:0007669"/>
    <property type="project" value="InterPro"/>
</dbReference>
<dbReference type="Pfam" id="PF02463">
    <property type="entry name" value="SMC_N"/>
    <property type="match status" value="1"/>
</dbReference>
<proteinExistence type="inferred from homology"/>
<protein>
    <recommendedName>
        <fullName evidence="4">Ubiquitin thioesterase OTU1</fullName>
        <ecNumber evidence="3">3.4.19.12</ecNumber>
    </recommendedName>
</protein>
<accession>A0A1Y5IH77</accession>
<organism evidence="16">
    <name type="scientific">Ostreococcus tauri</name>
    <name type="common">Marine green alga</name>
    <dbReference type="NCBI Taxonomy" id="70448"/>
    <lineage>
        <taxon>Eukaryota</taxon>
        <taxon>Viridiplantae</taxon>
        <taxon>Chlorophyta</taxon>
        <taxon>Mamiellophyceae</taxon>
        <taxon>Mamiellales</taxon>
        <taxon>Bathycoccaceae</taxon>
        <taxon>Ostreococcus</taxon>
    </lineage>
</organism>
<feature type="coiled-coil region" evidence="14">
    <location>
        <begin position="639"/>
        <end position="666"/>
    </location>
</feature>
<gene>
    <name evidence="16" type="ORF">BE221DRAFT_171104</name>
</gene>
<comment type="similarity">
    <text evidence="2">Belongs to the SMC family. SMC3 subfamily.</text>
</comment>
<evidence type="ECO:0000259" key="15">
    <source>
        <dbReference type="PROSITE" id="PS50802"/>
    </source>
</evidence>
<evidence type="ECO:0000256" key="6">
    <source>
        <dbReference type="ARBA" id="ARBA00022670"/>
    </source>
</evidence>
<dbReference type="Pfam" id="PF02338">
    <property type="entry name" value="OTU"/>
    <property type="match status" value="1"/>
</dbReference>
<dbReference type="SUPFAM" id="SSF52540">
    <property type="entry name" value="P-loop containing nucleoside triphosphate hydrolases"/>
    <property type="match status" value="1"/>
</dbReference>
<dbReference type="EMBL" id="KZ155772">
    <property type="protein sequence ID" value="OUS48926.1"/>
    <property type="molecule type" value="Genomic_DNA"/>
</dbReference>
<dbReference type="FunFam" id="3.40.50.300:FF:000424">
    <property type="entry name" value="Structural maintenance of chromosomes 3"/>
    <property type="match status" value="1"/>
</dbReference>
<sequence>MRLRVRTSDGAQAVVDIADNATVGALKTAIARTTDIVESEQEWHFGFPARPVDATDFSASCASLGITNGETIAVSRVTIENASTTPLGTTIEGDSTLVEELAAMDEDEALARALAASMEDGANADASTSVDVTSMHAVRRVIASDNSCLFNAVAYCVERSLKEATRLRRVVADAVAADAATFSEGFLGKSPKAYVEWITKPNSWGGQVELFILSKYYRVEIAAYDIQTERCDIYGEGEGYNDRIMVIYDGLHYDALVLHPVFGGADVSRDVTRVPPGVALPAVQRLVREQHASKKFTDTANFSLRCLVCQKGLVGQAEAVAHAKSTGHANFVPHSLSLWRTRDNRLANNVDALHVHGVSRACEAGVMRIKQVVVEGFKTYREQTVVDFDDGLNCIVGANGSGKSNLFHAIRFVLSDVFGTLRAEDRQRLLHEGAGHAVMSAYVEIVFDNADGRLPVEREEVRLRRNIGLKKDEYYLDKKHVTRAEVVNLLESAGFSRTNPYYVVQQGKIMKMATMQDEERLDLLKEIGGTSVFEAKRKESLKGLDETKSKREQVQETVEFIESRLSELDAEKDELQKYTDLDKTKRSLEYTIYEQELSDTRNKLDEIEQRRSAVHECSRVDDEKLNAVNDKIRAREKEFKDGNRAAAQLKKELDTAEAELRSIVAERTIKELDVKDLRETIQSGEQALAGIAGQKTDVEKATAETQQKLDVVRKKYDAEAAVEEAKDREIADVDRRLQSLYQKQGRSDRFKSKAERDAWLKGQIKETNKTKQQKLKEVEMLENDLNDIRKTQSSDEKDRATMEAELVVEEEKLAEVDAQYKKVMAERNQAQNTRKDLQRQENDIDNSLASCDEDIKKRDKQLEFTMPRDLQRGMAAVQRIVKEHNIEGVHGPLIELMETDERFHAAIEASAGNQLFHIVVDHDDIGSRIIEYLNKEKGGRVTFLPLNRMNAPNVTYPEGSDAFPLVSKLKYDAKYDAAFKQIFARVLICRNIDVAVTKAASSALNCVTMDGDTVSNKGSMSGGYHDSGRSKIAAMTALRELNINRESLREKISIVKKSLEASEQKMSSVLGDISRLESQRRYSMQHVERLKSELRFYGDTGTRASSLLEQTEKRIATMRADIAQLEMQVTDLTSEIGSSLDATLTPAETQELGKLTAQASTLKQEKVVIAARRLDVYAQLSELQTSLETNLARQQKRIAITSGEVDINGLRAELAKLEGQLKAVQNDEAIARKQYDGVAEKMRTAQASVEAASAEIEQLRGSQVSMNMSMSEREKEIETLITKTSMLANKREQYQKKIRELGSLPADAFDRYRSESVSALRKLLGKTNTQLEKLGHVNKKALDQYQQFTEQRSELEKRRAEINKAHESITQLIDHLDRKKDEAIERTFKQVSVNFRDVFHKLVPGGRGELVMQRKRVANRDPDEEGGARAADLTSFSEKYSGVKIKVSFGQGETMQMKQLSGGQKTVVAVALIFAIQRCDPMPFYLFDEIDAALDPQYRTAVAHMIKSQAVGKTQFICTTFRPEIVKEATCIQGVSHSHKVSTVQKVNLEEALNFVGDDTQQVAPIERGPPTP</sequence>
<evidence type="ECO:0000256" key="9">
    <source>
        <dbReference type="ARBA" id="ARBA00022801"/>
    </source>
</evidence>
<feature type="coiled-coil region" evidence="14">
    <location>
        <begin position="1177"/>
        <end position="1262"/>
    </location>
</feature>
<dbReference type="InterPro" id="IPR038765">
    <property type="entry name" value="Papain-like_cys_pep_sf"/>
</dbReference>
<evidence type="ECO:0000256" key="2">
    <source>
        <dbReference type="ARBA" id="ARBA00005917"/>
    </source>
</evidence>
<reference evidence="16" key="1">
    <citation type="submission" date="2017-04" db="EMBL/GenBank/DDBJ databases">
        <title>Population genomics of picophytoplankton unveils novel chromosome hypervariability.</title>
        <authorList>
            <consortium name="DOE Joint Genome Institute"/>
            <person name="Blanc-Mathieu R."/>
            <person name="Krasovec M."/>
            <person name="Hebrard M."/>
            <person name="Yau S."/>
            <person name="Desgranges E."/>
            <person name="Martin J."/>
            <person name="Schackwitz W."/>
            <person name="Kuo A."/>
            <person name="Salin G."/>
            <person name="Donnadieu C."/>
            <person name="Desdevises Y."/>
            <person name="Sanchez-Ferandin S."/>
            <person name="Moreau H."/>
            <person name="Rivals E."/>
            <person name="Grigoriev I.V."/>
            <person name="Grimsley N."/>
            <person name="Eyre-Walker A."/>
            <person name="Piganeau G."/>
        </authorList>
    </citation>
    <scope>NUCLEOTIDE SEQUENCE [LARGE SCALE GENOMIC DNA]</scope>
    <source>
        <strain evidence="16">RCC 1115</strain>
    </source>
</reference>
<dbReference type="GO" id="GO:0051301">
    <property type="term" value="P:cell division"/>
    <property type="evidence" value="ECO:0007669"/>
    <property type="project" value="UniProtKB-KW"/>
</dbReference>
<dbReference type="GO" id="GO:0051276">
    <property type="term" value="P:chromosome organization"/>
    <property type="evidence" value="ECO:0007669"/>
    <property type="project" value="InterPro"/>
</dbReference>
<dbReference type="PROSITE" id="PS50330">
    <property type="entry name" value="UIM"/>
    <property type="match status" value="1"/>
</dbReference>
<dbReference type="GO" id="GO:0006508">
    <property type="term" value="P:proteolysis"/>
    <property type="evidence" value="ECO:0007669"/>
    <property type="project" value="UniProtKB-KW"/>
</dbReference>
<dbReference type="EC" id="3.4.19.12" evidence="3"/>
<evidence type="ECO:0000256" key="4">
    <source>
        <dbReference type="ARBA" id="ARBA00018935"/>
    </source>
</evidence>
<dbReference type="GO" id="GO:0005524">
    <property type="term" value="F:ATP binding"/>
    <property type="evidence" value="ECO:0007669"/>
    <property type="project" value="InterPro"/>
</dbReference>
<dbReference type="Gene3D" id="3.30.70.1620">
    <property type="match status" value="1"/>
</dbReference>
<dbReference type="Gene3D" id="1.20.1060.20">
    <property type="match status" value="1"/>
</dbReference>
<keyword evidence="13" id="KW-0131">Cell cycle</keyword>
<dbReference type="InterPro" id="IPR041741">
    <property type="entry name" value="SMC3_ABC_euk"/>
</dbReference>
<dbReference type="Gene3D" id="3.10.20.90">
    <property type="entry name" value="Phosphatidylinositol 3-kinase Catalytic Subunit, Chain A, domain 1"/>
    <property type="match status" value="1"/>
</dbReference>
<dbReference type="SUPFAM" id="SSF54001">
    <property type="entry name" value="Cysteine proteinases"/>
    <property type="match status" value="1"/>
</dbReference>
<dbReference type="Pfam" id="PF21403">
    <property type="entry name" value="OTU1_UBXL"/>
    <property type="match status" value="1"/>
</dbReference>
<dbReference type="InterPro" id="IPR029071">
    <property type="entry name" value="Ubiquitin-like_domsf"/>
</dbReference>
<dbReference type="PANTHER" id="PTHR43977">
    <property type="entry name" value="STRUCTURAL MAINTENANCE OF CHROMOSOMES PROTEIN 3"/>
    <property type="match status" value="1"/>
</dbReference>
<dbReference type="Proteomes" id="UP000195557">
    <property type="component" value="Unassembled WGS sequence"/>
</dbReference>
<evidence type="ECO:0000256" key="10">
    <source>
        <dbReference type="ARBA" id="ARBA00022807"/>
    </source>
</evidence>
<evidence type="ECO:0000256" key="13">
    <source>
        <dbReference type="ARBA" id="ARBA00023306"/>
    </source>
</evidence>
<dbReference type="Gene3D" id="3.40.50.300">
    <property type="entry name" value="P-loop containing nucleotide triphosphate hydrolases"/>
    <property type="match status" value="2"/>
</dbReference>
<dbReference type="InterPro" id="IPR048857">
    <property type="entry name" value="OTU1_Ubl"/>
</dbReference>
<dbReference type="SMART" id="SM00968">
    <property type="entry name" value="SMC_hinge"/>
    <property type="match status" value="1"/>
</dbReference>
<keyword evidence="9" id="KW-0378">Hydrolase</keyword>
<dbReference type="GO" id="GO:0004843">
    <property type="term" value="F:cysteine-type deubiquitinase activity"/>
    <property type="evidence" value="ECO:0007669"/>
    <property type="project" value="UniProtKB-EC"/>
</dbReference>
<evidence type="ECO:0000256" key="1">
    <source>
        <dbReference type="ARBA" id="ARBA00000707"/>
    </source>
</evidence>
<comment type="catalytic activity">
    <reaction evidence="1">
        <text>Thiol-dependent hydrolysis of ester, thioester, amide, peptide and isopeptide bonds formed by the C-terminal Gly of ubiquitin (a 76-residue protein attached to proteins as an intracellular targeting signal).</text>
        <dbReference type="EC" id="3.4.19.12"/>
    </reaction>
</comment>
<evidence type="ECO:0000256" key="5">
    <source>
        <dbReference type="ARBA" id="ARBA00022618"/>
    </source>
</evidence>
<dbReference type="InterPro" id="IPR057766">
    <property type="entry name" value="Znf-C2H2_OTU1-like_C"/>
</dbReference>
<feature type="coiled-coil region" evidence="14">
    <location>
        <begin position="1338"/>
        <end position="1365"/>
    </location>
</feature>
<feature type="coiled-coil region" evidence="14">
    <location>
        <begin position="544"/>
        <end position="610"/>
    </location>
</feature>
<evidence type="ECO:0000256" key="3">
    <source>
        <dbReference type="ARBA" id="ARBA00012759"/>
    </source>
</evidence>
<feature type="coiled-coil region" evidence="14">
    <location>
        <begin position="1108"/>
        <end position="1135"/>
    </location>
</feature>
<evidence type="ECO:0000256" key="14">
    <source>
        <dbReference type="SAM" id="Coils"/>
    </source>
</evidence>
<dbReference type="InterPro" id="IPR003903">
    <property type="entry name" value="UIM_dom"/>
</dbReference>
<dbReference type="InterPro" id="IPR036277">
    <property type="entry name" value="SMC_hinge_sf"/>
</dbReference>
<evidence type="ECO:0000313" key="16">
    <source>
        <dbReference type="EMBL" id="OUS48926.1"/>
    </source>
</evidence>
<dbReference type="InterPro" id="IPR013087">
    <property type="entry name" value="Znf_C2H2_type"/>
</dbReference>
<feature type="coiled-coil region" evidence="14">
    <location>
        <begin position="1038"/>
        <end position="1079"/>
    </location>
</feature>
<evidence type="ECO:0000256" key="12">
    <source>
        <dbReference type="ARBA" id="ARBA00023242"/>
    </source>
</evidence>
<dbReference type="InterPro" id="IPR003323">
    <property type="entry name" value="OTU_dom"/>
</dbReference>
<keyword evidence="10" id="KW-0788">Thiol protease</keyword>
<keyword evidence="7" id="KW-0498">Mitosis</keyword>
<dbReference type="InterPro" id="IPR010935">
    <property type="entry name" value="SMC_hinge"/>
</dbReference>
<name>A0A1Y5IH77_OSTTA</name>
<dbReference type="eggNOG" id="KOG0964">
    <property type="taxonomic scope" value="Eukaryota"/>
</dbReference>
<evidence type="ECO:0000256" key="7">
    <source>
        <dbReference type="ARBA" id="ARBA00022776"/>
    </source>
</evidence>
<feature type="domain" description="OTU" evidence="15">
    <location>
        <begin position="137"/>
        <end position="259"/>
    </location>
</feature>
<dbReference type="InterPro" id="IPR027417">
    <property type="entry name" value="P-loop_NTPase"/>
</dbReference>
<dbReference type="Pfam" id="PF24560">
    <property type="entry name" value="zf-C2H2_OTU1_C"/>
    <property type="match status" value="1"/>
</dbReference>
<keyword evidence="11 14" id="KW-0175">Coiled coil</keyword>
<dbReference type="SUPFAM" id="SSF54236">
    <property type="entry name" value="Ubiquitin-like"/>
    <property type="match status" value="1"/>
</dbReference>
<evidence type="ECO:0000256" key="11">
    <source>
        <dbReference type="ARBA" id="ARBA00023054"/>
    </source>
</evidence>
<dbReference type="GO" id="GO:0005694">
    <property type="term" value="C:chromosome"/>
    <property type="evidence" value="ECO:0007669"/>
    <property type="project" value="InterPro"/>
</dbReference>
<dbReference type="CDD" id="cd17059">
    <property type="entry name" value="Ubl_OTU1"/>
    <property type="match status" value="1"/>
</dbReference>
<dbReference type="PROSITE" id="PS50802">
    <property type="entry name" value="OTU"/>
    <property type="match status" value="1"/>
</dbReference>
<feature type="coiled-coil region" evidence="14">
    <location>
        <begin position="764"/>
        <end position="850"/>
    </location>
</feature>
<dbReference type="CDD" id="cd03272">
    <property type="entry name" value="ABC_SMC3_euk"/>
    <property type="match status" value="1"/>
</dbReference>
<dbReference type="SUPFAM" id="SSF75553">
    <property type="entry name" value="Smc hinge domain"/>
    <property type="match status" value="1"/>
</dbReference>
<evidence type="ECO:0000256" key="8">
    <source>
        <dbReference type="ARBA" id="ARBA00022786"/>
    </source>
</evidence>
<keyword evidence="12" id="KW-0539">Nucleus</keyword>
<keyword evidence="5" id="KW-0132">Cell division</keyword>
<dbReference type="InterPro" id="IPR003395">
    <property type="entry name" value="RecF/RecN/SMC_N"/>
</dbReference>
<dbReference type="Gene3D" id="3.90.70.80">
    <property type="match status" value="1"/>
</dbReference>